<reference evidence="6 7" key="1">
    <citation type="journal article" date="2012" name="J. Bacteriol.">
        <title>Complete Genome Sequence of the Naphthalene-Degrading Bacterium Pseudomonas stutzeri AN10 (CCUG 29243).</title>
        <authorList>
            <person name="Brunet-Galmes I."/>
            <person name="Busquets A."/>
            <person name="Pena A."/>
            <person name="Gomila M."/>
            <person name="Nogales B."/>
            <person name="Garcia-Valdes E."/>
            <person name="Lalucat J."/>
            <person name="Bennasar A."/>
            <person name="Bosch R."/>
        </authorList>
    </citation>
    <scope>NUCLEOTIDE SEQUENCE [LARGE SCALE GENOMIC DNA]</scope>
    <source>
        <strain evidence="6 7">CCUG 29243</strain>
    </source>
</reference>
<dbReference type="GO" id="GO:0005576">
    <property type="term" value="C:extracellular region"/>
    <property type="evidence" value="ECO:0007669"/>
    <property type="project" value="UniProtKB-SubCell"/>
</dbReference>
<evidence type="ECO:0000259" key="4">
    <source>
        <dbReference type="Pfam" id="PF04717"/>
    </source>
</evidence>
<comment type="similarity">
    <text evidence="2">Belongs to the VgrG protein family.</text>
</comment>
<feature type="domain" description="Gp5/Type VI secretion system Vgr C-terminal trimerisation" evidence="5">
    <location>
        <begin position="473"/>
        <end position="577"/>
    </location>
</feature>
<dbReference type="SUPFAM" id="SSF69349">
    <property type="entry name" value="Phage fibre proteins"/>
    <property type="match status" value="1"/>
</dbReference>
<dbReference type="Pfam" id="PF22178">
    <property type="entry name" value="Gp5_trimer_C"/>
    <property type="match status" value="1"/>
</dbReference>
<dbReference type="Gene3D" id="3.55.50.10">
    <property type="entry name" value="Baseplate protein-like domains"/>
    <property type="match status" value="1"/>
</dbReference>
<dbReference type="eggNOG" id="COG3501">
    <property type="taxonomic scope" value="Bacteria"/>
</dbReference>
<dbReference type="InterPro" id="IPR037026">
    <property type="entry name" value="Vgr_OB-fold_dom_sf"/>
</dbReference>
<dbReference type="InterPro" id="IPR050708">
    <property type="entry name" value="T6SS_VgrG/RHS"/>
</dbReference>
<evidence type="ECO:0000313" key="7">
    <source>
        <dbReference type="Proteomes" id="UP000006063"/>
    </source>
</evidence>
<comment type="subcellular location">
    <subcellularLocation>
        <location evidence="1">Secreted</location>
    </subcellularLocation>
</comment>
<dbReference type="Gene3D" id="2.30.110.50">
    <property type="match status" value="1"/>
</dbReference>
<dbReference type="InterPro" id="IPR006533">
    <property type="entry name" value="T6SS_Vgr_RhsGE"/>
</dbReference>
<evidence type="ECO:0000259" key="5">
    <source>
        <dbReference type="Pfam" id="PF22178"/>
    </source>
</evidence>
<dbReference type="Gene3D" id="4.10.220.110">
    <property type="match status" value="1"/>
</dbReference>
<evidence type="ECO:0000256" key="2">
    <source>
        <dbReference type="ARBA" id="ARBA00005558"/>
    </source>
</evidence>
<dbReference type="KEGG" id="psc:A458_00650"/>
<dbReference type="RefSeq" id="WP_014818603.1">
    <property type="nucleotide sequence ID" value="NC_018028.1"/>
</dbReference>
<organism evidence="6 7">
    <name type="scientific">Stutzerimonas stutzeri CCUG 29243</name>
    <dbReference type="NCBI Taxonomy" id="1196835"/>
    <lineage>
        <taxon>Bacteria</taxon>
        <taxon>Pseudomonadati</taxon>
        <taxon>Pseudomonadota</taxon>
        <taxon>Gammaproteobacteria</taxon>
        <taxon>Pseudomonadales</taxon>
        <taxon>Pseudomonadaceae</taxon>
        <taxon>Stutzerimonas</taxon>
    </lineage>
</organism>
<proteinExistence type="inferred from homology"/>
<dbReference type="AlphaFoldDB" id="I4CMU1"/>
<dbReference type="NCBIfam" id="TIGR01646">
    <property type="entry name" value="vgr_GE"/>
    <property type="match status" value="1"/>
</dbReference>
<accession>I4CMU1</accession>
<dbReference type="HOGENOM" id="CLU_004121_7_3_6"/>
<dbReference type="InterPro" id="IPR006531">
    <property type="entry name" value="Gp5/Vgr_OB"/>
</dbReference>
<dbReference type="NCBIfam" id="TIGR03361">
    <property type="entry name" value="VI_Rhs_Vgr"/>
    <property type="match status" value="1"/>
</dbReference>
<dbReference type="PATRIC" id="fig|1196835.3.peg.126"/>
<feature type="domain" description="Gp5/Type VI secretion system Vgr protein OB-fold" evidence="4">
    <location>
        <begin position="389"/>
        <end position="455"/>
    </location>
</feature>
<dbReference type="Pfam" id="PF04717">
    <property type="entry name" value="Phage_base_V"/>
    <property type="match status" value="1"/>
</dbReference>
<dbReference type="EMBL" id="CP003677">
    <property type="protein sequence ID" value="AFM31398.1"/>
    <property type="molecule type" value="Genomic_DNA"/>
</dbReference>
<dbReference type="PANTHER" id="PTHR32305">
    <property type="match status" value="1"/>
</dbReference>
<dbReference type="InterPro" id="IPR017847">
    <property type="entry name" value="T6SS_RhsGE_Vgr_subset"/>
</dbReference>
<dbReference type="InterPro" id="IPR054030">
    <property type="entry name" value="Gp5_Vgr_C"/>
</dbReference>
<keyword evidence="3" id="KW-0964">Secreted</keyword>
<dbReference type="Gene3D" id="2.40.50.230">
    <property type="entry name" value="Gp5 N-terminal domain"/>
    <property type="match status" value="1"/>
</dbReference>
<protein>
    <submittedName>
        <fullName evidence="6">Rhs element Vgr protein</fullName>
    </submittedName>
</protein>
<dbReference type="SUPFAM" id="SSF69279">
    <property type="entry name" value="Phage tail proteins"/>
    <property type="match status" value="2"/>
</dbReference>
<sequence length="692" mass="77730">MFNPANQAPFTLSLEGVEHDFKVLEFRGREAISQPYRFDLELVSERPELDLERLLHRPAFLAFAPGGSGIHGLVHQAAQGQSGQRLTRYRLTIVPQLAYLAHRTNQRIFQHLSVPQIVAQVLEEHGIQADAYRFQLGPVIYPPREYCVQYDETDLHFIQRLCEEEGIHYHFQHSAAGHALVFGDDQTVFPRLAATAYQQDSGLVADQPVIKRFGLRLETRTSRVTRRDYDFEKPRLTMEAAFHSDFQPDLEDYDYPGRFTERARGKHLSQRALERHRHDYELAEGESDQPQLASGHFLPLGEHPRSDWNQLWLLTEVLHEGKQPQVLEESVTSDSQSRDGFTQGYRNHFTATPWDIPFRPALNHPKPKVLGSQTAVVTGPAGEEIHCDEYGRVRVQFHWDRHGQADDKTSCWLRVSSSWAGDRYGGIAIPRVGMEVLVTFLEGDPDQPLVTGCLYHKEHQVPYDLPANKTRTVFKTLSSPGGGGYNELRIEDRKGAEQIYLHAQRDWDENIEHDQKIRVGHERHDTVEANSYSEFRAEEHRTTHADRKIEIRANDHLTVGNTQHLKIGTGQFIEAGNEIHYYAGSKVVIDAGMELTASGGGSFLKLDPSGVTLSGATIRMNSGSSAGTGSGVNVISPRIPWAADQDKAGAKPKLALANTQLQLARQARQIAASRCPICEACRAGMCEVGGGR</sequence>
<dbReference type="Pfam" id="PF05954">
    <property type="entry name" value="Phage_GPD"/>
    <property type="match status" value="1"/>
</dbReference>
<gene>
    <name evidence="6" type="ORF">A458_00650</name>
</gene>
<evidence type="ECO:0000256" key="3">
    <source>
        <dbReference type="ARBA" id="ARBA00022525"/>
    </source>
</evidence>
<dbReference type="PANTHER" id="PTHR32305:SF15">
    <property type="entry name" value="PROTEIN RHSA-RELATED"/>
    <property type="match status" value="1"/>
</dbReference>
<evidence type="ECO:0000313" key="6">
    <source>
        <dbReference type="EMBL" id="AFM31398.1"/>
    </source>
</evidence>
<evidence type="ECO:0000256" key="1">
    <source>
        <dbReference type="ARBA" id="ARBA00004613"/>
    </source>
</evidence>
<dbReference type="Proteomes" id="UP000006063">
    <property type="component" value="Chromosome"/>
</dbReference>
<name>I4CMU1_STUST</name>
<dbReference type="SUPFAM" id="SSF69255">
    <property type="entry name" value="gp5 N-terminal domain-like"/>
    <property type="match status" value="1"/>
</dbReference>